<evidence type="ECO:0000313" key="2">
    <source>
        <dbReference type="Proteomes" id="UP000032142"/>
    </source>
</evidence>
<gene>
    <name evidence="1" type="ORF">F383_30385</name>
</gene>
<comment type="caution">
    <text evidence="1">The sequence shown here is derived from an EMBL/GenBank/DDBJ whole genome shotgun (WGS) entry which is preliminary data.</text>
</comment>
<sequence>MSCGTRVSLAV</sequence>
<organism evidence="1 2">
    <name type="scientific">Gossypium arboreum</name>
    <name type="common">Tree cotton</name>
    <name type="synonym">Gossypium nanking</name>
    <dbReference type="NCBI Taxonomy" id="29729"/>
    <lineage>
        <taxon>Eukaryota</taxon>
        <taxon>Viridiplantae</taxon>
        <taxon>Streptophyta</taxon>
        <taxon>Embryophyta</taxon>
        <taxon>Tracheophyta</taxon>
        <taxon>Spermatophyta</taxon>
        <taxon>Magnoliopsida</taxon>
        <taxon>eudicotyledons</taxon>
        <taxon>Gunneridae</taxon>
        <taxon>Pentapetalae</taxon>
        <taxon>rosids</taxon>
        <taxon>malvids</taxon>
        <taxon>Malvales</taxon>
        <taxon>Malvaceae</taxon>
        <taxon>Malvoideae</taxon>
        <taxon>Gossypium</taxon>
    </lineage>
</organism>
<reference evidence="2" key="1">
    <citation type="submission" date="2014-09" db="EMBL/GenBank/DDBJ databases">
        <authorList>
            <person name="Mudge J."/>
            <person name="Ramaraj T."/>
            <person name="Lindquist I.E."/>
            <person name="Bharti A.K."/>
            <person name="Sundararajan A."/>
            <person name="Cameron C.T."/>
            <person name="Woodward J.E."/>
            <person name="May G.D."/>
            <person name="Brubaker C."/>
            <person name="Broadhvest J."/>
            <person name="Wilkins T.A."/>
        </authorList>
    </citation>
    <scope>NUCLEOTIDE SEQUENCE</scope>
    <source>
        <strain evidence="2">cv. AKA8401</strain>
    </source>
</reference>
<accession>A0A0B0N1X6</accession>
<dbReference type="EMBL" id="JRRC01436762">
    <property type="protein sequence ID" value="KHG05769.1"/>
    <property type="molecule type" value="Genomic_DNA"/>
</dbReference>
<name>A0A0B0N1X6_GOSAR</name>
<proteinExistence type="predicted"/>
<evidence type="ECO:0000313" key="1">
    <source>
        <dbReference type="EMBL" id="KHG05769.1"/>
    </source>
</evidence>
<dbReference type="Proteomes" id="UP000032142">
    <property type="component" value="Unassembled WGS sequence"/>
</dbReference>
<keyword evidence="2" id="KW-1185">Reference proteome</keyword>
<protein>
    <submittedName>
        <fullName evidence="1">Uncharacterized protein</fullName>
    </submittedName>
</protein>